<reference evidence="3" key="2">
    <citation type="submission" date="2025-08" db="UniProtKB">
        <authorList>
            <consortium name="RefSeq"/>
        </authorList>
    </citation>
    <scope>IDENTIFICATION</scope>
</reference>
<dbReference type="Proteomes" id="UP000694930">
    <property type="component" value="Chromosome 2"/>
</dbReference>
<dbReference type="Pfam" id="PF00931">
    <property type="entry name" value="NB-ARC"/>
    <property type="match status" value="1"/>
</dbReference>
<reference evidence="2" key="1">
    <citation type="journal article" date="2014" name="Nat. Genet.">
        <title>The genome of the stress-tolerant wild tomato species Solanum pennellii.</title>
        <authorList>
            <person name="Bolger A."/>
            <person name="Scossa F."/>
            <person name="Bolger M.E."/>
            <person name="Lanz C."/>
            <person name="Maumus F."/>
            <person name="Tohge T."/>
            <person name="Quesneville H."/>
            <person name="Alseekh S."/>
            <person name="Sorensen I."/>
            <person name="Lichtenstein G."/>
            <person name="Fich E.A."/>
            <person name="Conte M."/>
            <person name="Keller H."/>
            <person name="Schneeberger K."/>
            <person name="Schwacke R."/>
            <person name="Ofner I."/>
            <person name="Vrebalov J."/>
            <person name="Xu Y."/>
            <person name="Osorio S."/>
            <person name="Aflitos S.A."/>
            <person name="Schijlen E."/>
            <person name="Jimenez-Gomez J.M."/>
            <person name="Ryngajllo M."/>
            <person name="Kimura S."/>
            <person name="Kumar R."/>
            <person name="Koenig D."/>
            <person name="Headland L.R."/>
            <person name="Maloof J.N."/>
            <person name="Sinha N."/>
            <person name="van Ham R.C."/>
            <person name="Lankhorst R.K."/>
            <person name="Mao L."/>
            <person name="Vogel A."/>
            <person name="Arsova B."/>
            <person name="Panstruga R."/>
            <person name="Fei Z."/>
            <person name="Rose J.K."/>
            <person name="Zamir D."/>
            <person name="Carrari F."/>
            <person name="Giovannoni J.J."/>
            <person name="Weigel D."/>
            <person name="Usadel B."/>
            <person name="Fernie A.R."/>
        </authorList>
    </citation>
    <scope>NUCLEOTIDE SEQUENCE [LARGE SCALE GENOMIC DNA]</scope>
    <source>
        <strain evidence="2">cv. LA0716</strain>
    </source>
</reference>
<name>A0ABM1G1N2_SOLPN</name>
<evidence type="ECO:0000259" key="1">
    <source>
        <dbReference type="Pfam" id="PF00931"/>
    </source>
</evidence>
<dbReference type="GeneID" id="107009890"/>
<dbReference type="SUPFAM" id="SSF52540">
    <property type="entry name" value="P-loop containing nucleoside triphosphate hydrolases"/>
    <property type="match status" value="1"/>
</dbReference>
<evidence type="ECO:0000313" key="2">
    <source>
        <dbReference type="Proteomes" id="UP000694930"/>
    </source>
</evidence>
<proteinExistence type="predicted"/>
<protein>
    <submittedName>
        <fullName evidence="3">Late blight resistance protein homolog R1B-8</fullName>
    </submittedName>
</protein>
<keyword evidence="2" id="KW-1185">Reference proteome</keyword>
<dbReference type="InterPro" id="IPR027417">
    <property type="entry name" value="P-loop_NTPase"/>
</dbReference>
<dbReference type="RefSeq" id="XP_015064684.1">
    <property type="nucleotide sequence ID" value="XM_015209198.1"/>
</dbReference>
<organism evidence="2 3">
    <name type="scientific">Solanum pennellii</name>
    <name type="common">Tomato</name>
    <name type="synonym">Lycopersicon pennellii</name>
    <dbReference type="NCBI Taxonomy" id="28526"/>
    <lineage>
        <taxon>Eukaryota</taxon>
        <taxon>Viridiplantae</taxon>
        <taxon>Streptophyta</taxon>
        <taxon>Embryophyta</taxon>
        <taxon>Tracheophyta</taxon>
        <taxon>Spermatophyta</taxon>
        <taxon>Magnoliopsida</taxon>
        <taxon>eudicotyledons</taxon>
        <taxon>Gunneridae</taxon>
        <taxon>Pentapetalae</taxon>
        <taxon>asterids</taxon>
        <taxon>lamiids</taxon>
        <taxon>Solanales</taxon>
        <taxon>Solanaceae</taxon>
        <taxon>Solanoideae</taxon>
        <taxon>Solaneae</taxon>
        <taxon>Solanum</taxon>
        <taxon>Solanum subgen. Lycopersicon</taxon>
    </lineage>
</organism>
<feature type="domain" description="NB-ARC" evidence="1">
    <location>
        <begin position="71"/>
        <end position="119"/>
    </location>
</feature>
<evidence type="ECO:0000313" key="3">
    <source>
        <dbReference type="RefSeq" id="XP_015064684.1"/>
    </source>
</evidence>
<accession>A0ABM1G1N2</accession>
<dbReference type="InterPro" id="IPR002182">
    <property type="entry name" value="NB-ARC"/>
</dbReference>
<gene>
    <name evidence="3" type="primary">LOC107009890</name>
</gene>
<sequence>MSQEFRVRNVLLEALHCISEQTVSVNTKSYAYIMNDDELADLMHKNLKDPIKGTLLLMMTFGVRMFGIGIIPNSNNGSRILLTTRESEVVMYAYTSIHGEINLVNLGNSWKLLCDKVFGPEHGHPPELEEIGK</sequence>